<keyword evidence="4" id="KW-1185">Reference proteome</keyword>
<sequence length="469" mass="52568">MRLCPYVNGVGAEGCPANIELFNEGRRGQTPTDPIPETEIQENPFLEHALSPGNAISPQVPTLAFEQADEIALYTYYVNRIAGELQAQDGFHNPYRKLSVLSLSFPVLLKTICSCAAEHLQALGRCPAALAVDLQDRAIHAIRSELARWRVDRAPSSGSVILDLGINADEALLAAVLLQPGVIAFSGSSPISVQTHLEIAFYILNDLGYVSNPDVINSFLPKFFLQRFAIVDLGICVWHRRRPRLPLDTWFVKTADLETTPQNSFDDIQPSFYEMTGCPHTVFTFLHRVMHLAADMADTTRPSAGIYQDAITLETEIRLYDLRLCKPAEDSMWRISQSFVHVCLLLLFRRVFMESSCSPRVQNSVRTIFSLLEAVPITSTENCTELGTVQSGVDSATGLPFYLAAREAVSGGDQDWVRKKHHQWRKVYPNLARVQLMGVAEELWLERMKEDWSEKTCEDLEVACDAYLF</sequence>
<comment type="caution">
    <text evidence="3">The sequence shown here is derived from an EMBL/GenBank/DDBJ whole genome shotgun (WGS) entry which is preliminary data.</text>
</comment>
<protein>
    <submittedName>
        <fullName evidence="3">Fungal-specific transcription factor domain-containing protein</fullName>
    </submittedName>
</protein>
<evidence type="ECO:0000313" key="4">
    <source>
        <dbReference type="Proteomes" id="UP001610335"/>
    </source>
</evidence>
<proteinExistence type="predicted"/>
<dbReference type="PANTHER" id="PTHR37534">
    <property type="entry name" value="TRANSCRIPTIONAL ACTIVATOR PROTEIN UGA3"/>
    <property type="match status" value="1"/>
</dbReference>
<organism evidence="3 4">
    <name type="scientific">Aspergillus cavernicola</name>
    <dbReference type="NCBI Taxonomy" id="176166"/>
    <lineage>
        <taxon>Eukaryota</taxon>
        <taxon>Fungi</taxon>
        <taxon>Dikarya</taxon>
        <taxon>Ascomycota</taxon>
        <taxon>Pezizomycotina</taxon>
        <taxon>Eurotiomycetes</taxon>
        <taxon>Eurotiomycetidae</taxon>
        <taxon>Eurotiales</taxon>
        <taxon>Aspergillaceae</taxon>
        <taxon>Aspergillus</taxon>
        <taxon>Aspergillus subgen. Nidulantes</taxon>
    </lineage>
</organism>
<dbReference type="EMBL" id="JBFXLS010000051">
    <property type="protein sequence ID" value="KAL2823573.1"/>
    <property type="molecule type" value="Genomic_DNA"/>
</dbReference>
<evidence type="ECO:0000256" key="2">
    <source>
        <dbReference type="ARBA" id="ARBA00023242"/>
    </source>
</evidence>
<reference evidence="3 4" key="1">
    <citation type="submission" date="2024-07" db="EMBL/GenBank/DDBJ databases">
        <title>Section-level genome sequencing and comparative genomics of Aspergillus sections Usti and Cavernicolus.</title>
        <authorList>
            <consortium name="Lawrence Berkeley National Laboratory"/>
            <person name="Nybo J.L."/>
            <person name="Vesth T.C."/>
            <person name="Theobald S."/>
            <person name="Frisvad J.C."/>
            <person name="Larsen T.O."/>
            <person name="Kjaerboelling I."/>
            <person name="Rothschild-Mancinelli K."/>
            <person name="Lyhne E.K."/>
            <person name="Kogle M.E."/>
            <person name="Barry K."/>
            <person name="Clum A."/>
            <person name="Na H."/>
            <person name="Ledsgaard L."/>
            <person name="Lin J."/>
            <person name="Lipzen A."/>
            <person name="Kuo A."/>
            <person name="Riley R."/>
            <person name="Mondo S."/>
            <person name="LaButti K."/>
            <person name="Haridas S."/>
            <person name="Pangalinan J."/>
            <person name="Salamov A.A."/>
            <person name="Simmons B.A."/>
            <person name="Magnuson J.K."/>
            <person name="Chen J."/>
            <person name="Drula E."/>
            <person name="Henrissat B."/>
            <person name="Wiebenga A."/>
            <person name="Lubbers R.J."/>
            <person name="Gomes A.C."/>
            <person name="Makela M.R."/>
            <person name="Stajich J."/>
            <person name="Grigoriev I.V."/>
            <person name="Mortensen U.H."/>
            <person name="De vries R.P."/>
            <person name="Baker S.E."/>
            <person name="Andersen M.R."/>
        </authorList>
    </citation>
    <scope>NUCLEOTIDE SEQUENCE [LARGE SCALE GENOMIC DNA]</scope>
    <source>
        <strain evidence="3 4">CBS 600.67</strain>
    </source>
</reference>
<dbReference type="Proteomes" id="UP001610335">
    <property type="component" value="Unassembled WGS sequence"/>
</dbReference>
<gene>
    <name evidence="3" type="ORF">BDW59DRAFT_163150</name>
</gene>
<accession>A0ABR4I9P1</accession>
<dbReference type="InterPro" id="IPR021858">
    <property type="entry name" value="Fun_TF"/>
</dbReference>
<evidence type="ECO:0000256" key="1">
    <source>
        <dbReference type="ARBA" id="ARBA00004123"/>
    </source>
</evidence>
<evidence type="ECO:0000313" key="3">
    <source>
        <dbReference type="EMBL" id="KAL2823573.1"/>
    </source>
</evidence>
<dbReference type="PANTHER" id="PTHR37534:SF7">
    <property type="entry name" value="TRANSCRIPTIONAL ACTIVATOR PROTEIN UGA3"/>
    <property type="match status" value="1"/>
</dbReference>
<dbReference type="Pfam" id="PF11951">
    <property type="entry name" value="Fungal_trans_2"/>
    <property type="match status" value="1"/>
</dbReference>
<name>A0ABR4I9P1_9EURO</name>
<comment type="subcellular location">
    <subcellularLocation>
        <location evidence="1">Nucleus</location>
    </subcellularLocation>
</comment>
<keyword evidence="2" id="KW-0539">Nucleus</keyword>